<keyword evidence="2" id="KW-0472">Membrane</keyword>
<keyword evidence="4" id="KW-1185">Reference proteome</keyword>
<organism evidence="3 4">
    <name type="scientific">Dactylonectria macrodidyma</name>
    <dbReference type="NCBI Taxonomy" id="307937"/>
    <lineage>
        <taxon>Eukaryota</taxon>
        <taxon>Fungi</taxon>
        <taxon>Dikarya</taxon>
        <taxon>Ascomycota</taxon>
        <taxon>Pezizomycotina</taxon>
        <taxon>Sordariomycetes</taxon>
        <taxon>Hypocreomycetidae</taxon>
        <taxon>Hypocreales</taxon>
        <taxon>Nectriaceae</taxon>
        <taxon>Dactylonectria</taxon>
    </lineage>
</organism>
<feature type="transmembrane region" description="Helical" evidence="2">
    <location>
        <begin position="198"/>
        <end position="220"/>
    </location>
</feature>
<keyword evidence="2" id="KW-1133">Transmembrane helix</keyword>
<feature type="transmembrane region" description="Helical" evidence="2">
    <location>
        <begin position="56"/>
        <end position="77"/>
    </location>
</feature>
<sequence length="221" mass="24087">METNQDIELPEVGNDSHSPYATPQDGSVASDARSQDPHFQPQGRYRWLRLNNVERVMLLLIAIATVALAVLSLLAAWKAIVLAEAQLEQQTNISLHTGDTSWQMCQASERLWLVLNATLAGNRLMLMQLCADHPNISTTVCNNVTTWSASGGYLETGLLDYLYPENGPHRQPPTNGTAPDHVRNRPAPPTVVSTPESATVVALTSFFAFIAIASVFGLLLP</sequence>
<dbReference type="Proteomes" id="UP000738349">
    <property type="component" value="Unassembled WGS sequence"/>
</dbReference>
<keyword evidence="2" id="KW-0812">Transmembrane</keyword>
<protein>
    <submittedName>
        <fullName evidence="3">Uncharacterized protein</fullName>
    </submittedName>
</protein>
<dbReference type="AlphaFoldDB" id="A0A9P9IMC7"/>
<evidence type="ECO:0000313" key="3">
    <source>
        <dbReference type="EMBL" id="KAH7125792.1"/>
    </source>
</evidence>
<evidence type="ECO:0000313" key="4">
    <source>
        <dbReference type="Proteomes" id="UP000738349"/>
    </source>
</evidence>
<dbReference type="EMBL" id="JAGMUV010000020">
    <property type="protein sequence ID" value="KAH7125792.1"/>
    <property type="molecule type" value="Genomic_DNA"/>
</dbReference>
<dbReference type="OrthoDB" id="10614917at2759"/>
<gene>
    <name evidence="3" type="ORF">EDB81DRAFT_889529</name>
</gene>
<proteinExistence type="predicted"/>
<name>A0A9P9IMC7_9HYPO</name>
<feature type="compositionally biased region" description="Polar residues" evidence="1">
    <location>
        <begin position="15"/>
        <end position="27"/>
    </location>
</feature>
<accession>A0A9P9IMC7</accession>
<reference evidence="3" key="1">
    <citation type="journal article" date="2021" name="Nat. Commun.">
        <title>Genetic determinants of endophytism in the Arabidopsis root mycobiome.</title>
        <authorList>
            <person name="Mesny F."/>
            <person name="Miyauchi S."/>
            <person name="Thiergart T."/>
            <person name="Pickel B."/>
            <person name="Atanasova L."/>
            <person name="Karlsson M."/>
            <person name="Huettel B."/>
            <person name="Barry K.W."/>
            <person name="Haridas S."/>
            <person name="Chen C."/>
            <person name="Bauer D."/>
            <person name="Andreopoulos W."/>
            <person name="Pangilinan J."/>
            <person name="LaButti K."/>
            <person name="Riley R."/>
            <person name="Lipzen A."/>
            <person name="Clum A."/>
            <person name="Drula E."/>
            <person name="Henrissat B."/>
            <person name="Kohler A."/>
            <person name="Grigoriev I.V."/>
            <person name="Martin F.M."/>
            <person name="Hacquard S."/>
        </authorList>
    </citation>
    <scope>NUCLEOTIDE SEQUENCE</scope>
    <source>
        <strain evidence="3">MPI-CAGE-AT-0147</strain>
    </source>
</reference>
<feature type="region of interest" description="Disordered" evidence="1">
    <location>
        <begin position="1"/>
        <end position="39"/>
    </location>
</feature>
<evidence type="ECO:0000256" key="1">
    <source>
        <dbReference type="SAM" id="MobiDB-lite"/>
    </source>
</evidence>
<comment type="caution">
    <text evidence="3">The sequence shown here is derived from an EMBL/GenBank/DDBJ whole genome shotgun (WGS) entry which is preliminary data.</text>
</comment>
<evidence type="ECO:0000256" key="2">
    <source>
        <dbReference type="SAM" id="Phobius"/>
    </source>
</evidence>
<feature type="region of interest" description="Disordered" evidence="1">
    <location>
        <begin position="166"/>
        <end position="193"/>
    </location>
</feature>